<dbReference type="InterPro" id="IPR029021">
    <property type="entry name" value="Prot-tyrosine_phosphatase-like"/>
</dbReference>
<evidence type="ECO:0000259" key="5">
    <source>
        <dbReference type="PROSITE" id="PS50054"/>
    </source>
</evidence>
<comment type="similarity">
    <text evidence="1">Belongs to the protein-tyrosine phosphatase family. Non-receptor class dual specificity subfamily.</text>
</comment>
<dbReference type="OrthoDB" id="10252009at2759"/>
<evidence type="ECO:0000256" key="2">
    <source>
        <dbReference type="ARBA" id="ARBA00013064"/>
    </source>
</evidence>
<dbReference type="CDD" id="cd14498">
    <property type="entry name" value="DSP"/>
    <property type="match status" value="1"/>
</dbReference>
<dbReference type="SUPFAM" id="SSF52799">
    <property type="entry name" value="(Phosphotyrosine protein) phosphatases II"/>
    <property type="match status" value="1"/>
</dbReference>
<dbReference type="PANTHER" id="PTHR10159:SF511">
    <property type="entry name" value="DUAL SPECIFICITY PROTEIN PHOSPHATASE 1"/>
    <property type="match status" value="1"/>
</dbReference>
<dbReference type="GO" id="GO:0008330">
    <property type="term" value="F:protein tyrosine/threonine phosphatase activity"/>
    <property type="evidence" value="ECO:0007669"/>
    <property type="project" value="TreeGrafter"/>
</dbReference>
<evidence type="ECO:0000256" key="4">
    <source>
        <dbReference type="ARBA" id="ARBA00022912"/>
    </source>
</evidence>
<dbReference type="Proteomes" id="UP000242287">
    <property type="component" value="Unassembled WGS sequence"/>
</dbReference>
<dbReference type="Pfam" id="PF00782">
    <property type="entry name" value="DSPc"/>
    <property type="match status" value="1"/>
</dbReference>
<dbReference type="AlphaFoldDB" id="A0A2A9N9F1"/>
<feature type="domain" description="Tyrosine-protein phosphatase" evidence="5">
    <location>
        <begin position="12"/>
        <end position="156"/>
    </location>
</feature>
<dbReference type="GO" id="GO:0043409">
    <property type="term" value="P:negative regulation of MAPK cascade"/>
    <property type="evidence" value="ECO:0007669"/>
    <property type="project" value="TreeGrafter"/>
</dbReference>
<evidence type="ECO:0000259" key="6">
    <source>
        <dbReference type="PROSITE" id="PS50056"/>
    </source>
</evidence>
<dbReference type="InterPro" id="IPR020422">
    <property type="entry name" value="TYR_PHOSPHATASE_DUAL_dom"/>
</dbReference>
<organism evidence="7 8">
    <name type="scientific">Amanita thiersii Skay4041</name>
    <dbReference type="NCBI Taxonomy" id="703135"/>
    <lineage>
        <taxon>Eukaryota</taxon>
        <taxon>Fungi</taxon>
        <taxon>Dikarya</taxon>
        <taxon>Basidiomycota</taxon>
        <taxon>Agaricomycotina</taxon>
        <taxon>Agaricomycetes</taxon>
        <taxon>Agaricomycetidae</taxon>
        <taxon>Agaricales</taxon>
        <taxon>Pluteineae</taxon>
        <taxon>Amanitaceae</taxon>
        <taxon>Amanita</taxon>
    </lineage>
</organism>
<dbReference type="EC" id="3.1.3.48" evidence="2"/>
<dbReference type="Gene3D" id="3.90.190.10">
    <property type="entry name" value="Protein tyrosine phosphatase superfamily"/>
    <property type="match status" value="1"/>
</dbReference>
<protein>
    <recommendedName>
        <fullName evidence="2">protein-tyrosine-phosphatase</fullName>
        <ecNumber evidence="2">3.1.3.48</ecNumber>
    </recommendedName>
</protein>
<evidence type="ECO:0000313" key="8">
    <source>
        <dbReference type="Proteomes" id="UP000242287"/>
    </source>
</evidence>
<dbReference type="InterPro" id="IPR016130">
    <property type="entry name" value="Tyr_Pase_AS"/>
</dbReference>
<evidence type="ECO:0000313" key="7">
    <source>
        <dbReference type="EMBL" id="PFH45884.1"/>
    </source>
</evidence>
<dbReference type="GO" id="GO:0005737">
    <property type="term" value="C:cytoplasm"/>
    <property type="evidence" value="ECO:0007669"/>
    <property type="project" value="TreeGrafter"/>
</dbReference>
<dbReference type="PROSITE" id="PS00383">
    <property type="entry name" value="TYR_PHOSPHATASE_1"/>
    <property type="match status" value="1"/>
</dbReference>
<name>A0A2A9N9F1_9AGAR</name>
<sequence length="185" mass="19829">MGRRNPQVSSVSVSLVLPPSLYLGPRSAASAKPFLTSNSVTHVLSIGPNPARKVAGITYNRLSLDDSTTSSISKVVDAACDTIDRVIASKKGAGKILVHCAAGISRSPTVVAAYLMKRRGMSLKAALGQIIRVRPQISPNAGFLQQLKDMEMELFGTISLDVEELPKREQDRLALFDLEVPNATD</sequence>
<dbReference type="GO" id="GO:0017017">
    <property type="term" value="F:MAP kinase tyrosine/serine/threonine phosphatase activity"/>
    <property type="evidence" value="ECO:0007669"/>
    <property type="project" value="TreeGrafter"/>
</dbReference>
<dbReference type="InterPro" id="IPR000387">
    <property type="entry name" value="Tyr_Pase_dom"/>
</dbReference>
<dbReference type="GO" id="GO:0033550">
    <property type="term" value="F:MAP kinase tyrosine phosphatase activity"/>
    <property type="evidence" value="ECO:0007669"/>
    <property type="project" value="TreeGrafter"/>
</dbReference>
<dbReference type="InterPro" id="IPR000340">
    <property type="entry name" value="Dual-sp_phosphatase_cat-dom"/>
</dbReference>
<accession>A0A2A9N9F1</accession>
<evidence type="ECO:0000256" key="3">
    <source>
        <dbReference type="ARBA" id="ARBA00022801"/>
    </source>
</evidence>
<dbReference type="SMART" id="SM00195">
    <property type="entry name" value="DSPc"/>
    <property type="match status" value="1"/>
</dbReference>
<keyword evidence="4" id="KW-0904">Protein phosphatase</keyword>
<dbReference type="PROSITE" id="PS50054">
    <property type="entry name" value="TYR_PHOSPHATASE_DUAL"/>
    <property type="match status" value="1"/>
</dbReference>
<dbReference type="STRING" id="703135.A0A2A9N9F1"/>
<dbReference type="PANTHER" id="PTHR10159">
    <property type="entry name" value="DUAL SPECIFICITY PROTEIN PHOSPHATASE"/>
    <property type="match status" value="1"/>
</dbReference>
<dbReference type="EMBL" id="KZ302273">
    <property type="protein sequence ID" value="PFH45884.1"/>
    <property type="molecule type" value="Genomic_DNA"/>
</dbReference>
<proteinExistence type="inferred from homology"/>
<dbReference type="PROSITE" id="PS50056">
    <property type="entry name" value="TYR_PHOSPHATASE_2"/>
    <property type="match status" value="1"/>
</dbReference>
<keyword evidence="3" id="KW-0378">Hydrolase</keyword>
<gene>
    <name evidence="7" type="ORF">AMATHDRAFT_70985</name>
</gene>
<reference evidence="7 8" key="1">
    <citation type="submission" date="2014-02" db="EMBL/GenBank/DDBJ databases">
        <title>Transposable element dynamics among asymbiotic and ectomycorrhizal Amanita fungi.</title>
        <authorList>
            <consortium name="DOE Joint Genome Institute"/>
            <person name="Hess J."/>
            <person name="Skrede I."/>
            <person name="Wolfe B."/>
            <person name="LaButti K."/>
            <person name="Ohm R.A."/>
            <person name="Grigoriev I.V."/>
            <person name="Pringle A."/>
        </authorList>
    </citation>
    <scope>NUCLEOTIDE SEQUENCE [LARGE SCALE GENOMIC DNA]</scope>
    <source>
        <strain evidence="7 8">SKay4041</strain>
    </source>
</reference>
<keyword evidence="8" id="KW-1185">Reference proteome</keyword>
<feature type="domain" description="Tyrosine specific protein phosphatases" evidence="6">
    <location>
        <begin position="73"/>
        <end position="137"/>
    </location>
</feature>
<evidence type="ECO:0000256" key="1">
    <source>
        <dbReference type="ARBA" id="ARBA00008601"/>
    </source>
</evidence>